<name>A0A831RL94_9GAMM</name>
<protein>
    <recommendedName>
        <fullName evidence="2">AAA+ ATPase domain-containing protein</fullName>
    </recommendedName>
</protein>
<dbReference type="PANTHER" id="PTHR35894:SF1">
    <property type="entry name" value="PHOSPHORIBULOKINASE _ URIDINE KINASE FAMILY"/>
    <property type="match status" value="1"/>
</dbReference>
<dbReference type="Proteomes" id="UP000886251">
    <property type="component" value="Unassembled WGS sequence"/>
</dbReference>
<evidence type="ECO:0000259" key="2">
    <source>
        <dbReference type="SMART" id="SM00382"/>
    </source>
</evidence>
<dbReference type="GO" id="GO:0016887">
    <property type="term" value="F:ATP hydrolysis activity"/>
    <property type="evidence" value="ECO:0007669"/>
    <property type="project" value="InterPro"/>
</dbReference>
<feature type="region of interest" description="Disordered" evidence="1">
    <location>
        <begin position="436"/>
        <end position="463"/>
    </location>
</feature>
<dbReference type="InterPro" id="IPR027417">
    <property type="entry name" value="P-loop_NTPase"/>
</dbReference>
<feature type="region of interest" description="Disordered" evidence="1">
    <location>
        <begin position="401"/>
        <end position="422"/>
    </location>
</feature>
<dbReference type="SUPFAM" id="SSF48452">
    <property type="entry name" value="TPR-like"/>
    <property type="match status" value="1"/>
</dbReference>
<dbReference type="InterPro" id="IPR049945">
    <property type="entry name" value="AAA_22"/>
</dbReference>
<dbReference type="Gene3D" id="3.40.50.300">
    <property type="entry name" value="P-loop containing nucleotide triphosphate hydrolases"/>
    <property type="match status" value="1"/>
</dbReference>
<feature type="compositionally biased region" description="Low complexity" evidence="1">
    <location>
        <begin position="306"/>
        <end position="320"/>
    </location>
</feature>
<evidence type="ECO:0000256" key="1">
    <source>
        <dbReference type="SAM" id="MobiDB-lite"/>
    </source>
</evidence>
<feature type="region of interest" description="Disordered" evidence="1">
    <location>
        <begin position="577"/>
        <end position="613"/>
    </location>
</feature>
<dbReference type="EMBL" id="DRKP01000112">
    <property type="protein sequence ID" value="HEB96700.1"/>
    <property type="molecule type" value="Genomic_DNA"/>
</dbReference>
<dbReference type="SMART" id="SM00382">
    <property type="entry name" value="AAA"/>
    <property type="match status" value="1"/>
</dbReference>
<dbReference type="Pfam" id="PF13401">
    <property type="entry name" value="AAA_22"/>
    <property type="match status" value="1"/>
</dbReference>
<sequence>MTEDPFRISVDPRFTFAHSGYRSACACITGVLGRQEGILVVTGRPGTGKSTLLEECMERASGRGLHSAAIGGARLEDAELLRMVGYRFGIDAAGLEPAAVVRELERMLEQRGPSLLLVDEAQALSEKALDQLSLLTTLRAGTGAPLQLFLFGQEELRERLRSSRLESLYQRLIATCELEPLNLWESRDFILYRLQRAGWVGEPAISGEVFLLLHHAAQGLPRYLCKLGSRLLLHGMLAQRRRLEAADMATVIVEAHHEMLLPPGRDDETGVVPGRAAVRQLIENGTLDEQWSDFLNQEERDFVATPAPAADGPVASSDDGGSSDDRLREESTPATGDVTGERPRGAGEVHPATTAARSPARIAGYGVAAALLGGAVYLFTTTGDVRERTAGDGGEVVETVPHSARSEEARPAAGAAPAGTLPKPVRADVTAATDAGGKVGRAPAPVVPTPVPSSPAETGAAVPAGEDASAAAILPVREREIERLLALADEAIANNLLLYPREESAWRYFQEVLRLDPGNAAALAGVQRIARRYATLARIRMGKDDDRRALRYVERGLRVAPGDGELLQLKEELDRRRAEVVRNEPPEPAGETGPSLPPAGRKGGGGGVAAPPAGVIDTLKELVREGTQSAEDALLPANER</sequence>
<gene>
    <name evidence="3" type="ORF">ENI96_09765</name>
</gene>
<comment type="caution">
    <text evidence="3">The sequence shown here is derived from an EMBL/GenBank/DDBJ whole genome shotgun (WGS) entry which is preliminary data.</text>
</comment>
<accession>A0A831RL94</accession>
<dbReference type="AlphaFoldDB" id="A0A831RL94"/>
<dbReference type="PANTHER" id="PTHR35894">
    <property type="entry name" value="GENERAL SECRETION PATHWAY PROTEIN A-RELATED"/>
    <property type="match status" value="1"/>
</dbReference>
<organism evidence="3">
    <name type="scientific">Sedimenticola thiotaurini</name>
    <dbReference type="NCBI Taxonomy" id="1543721"/>
    <lineage>
        <taxon>Bacteria</taxon>
        <taxon>Pseudomonadati</taxon>
        <taxon>Pseudomonadota</taxon>
        <taxon>Gammaproteobacteria</taxon>
        <taxon>Chromatiales</taxon>
        <taxon>Sedimenticolaceae</taxon>
        <taxon>Sedimenticola</taxon>
    </lineage>
</organism>
<evidence type="ECO:0000313" key="3">
    <source>
        <dbReference type="EMBL" id="HEB96700.1"/>
    </source>
</evidence>
<proteinExistence type="predicted"/>
<reference evidence="3" key="1">
    <citation type="journal article" date="2020" name="mSystems">
        <title>Genome- and Community-Level Interaction Insights into Carbon Utilization and Element Cycling Functions of Hydrothermarchaeota in Hydrothermal Sediment.</title>
        <authorList>
            <person name="Zhou Z."/>
            <person name="Liu Y."/>
            <person name="Xu W."/>
            <person name="Pan J."/>
            <person name="Luo Z.H."/>
            <person name="Li M."/>
        </authorList>
    </citation>
    <scope>NUCLEOTIDE SEQUENCE [LARGE SCALE GENOMIC DNA]</scope>
    <source>
        <strain evidence="3">HyVt-443</strain>
    </source>
</reference>
<feature type="domain" description="AAA+ ATPase" evidence="2">
    <location>
        <begin position="35"/>
        <end position="197"/>
    </location>
</feature>
<dbReference type="InterPro" id="IPR011990">
    <property type="entry name" value="TPR-like_helical_dom_sf"/>
</dbReference>
<dbReference type="Gene3D" id="1.25.40.10">
    <property type="entry name" value="Tetratricopeptide repeat domain"/>
    <property type="match status" value="1"/>
</dbReference>
<dbReference type="SUPFAM" id="SSF52540">
    <property type="entry name" value="P-loop containing nucleoside triphosphate hydrolases"/>
    <property type="match status" value="1"/>
</dbReference>
<dbReference type="InterPro" id="IPR052026">
    <property type="entry name" value="ExeA_AAA_ATPase_DNA-bind"/>
</dbReference>
<dbReference type="InterPro" id="IPR003593">
    <property type="entry name" value="AAA+_ATPase"/>
</dbReference>
<feature type="region of interest" description="Disordered" evidence="1">
    <location>
        <begin position="305"/>
        <end position="356"/>
    </location>
</feature>